<feature type="compositionally biased region" description="Basic and acidic residues" evidence="1">
    <location>
        <begin position="53"/>
        <end position="62"/>
    </location>
</feature>
<evidence type="ECO:0000313" key="3">
    <source>
        <dbReference type="Proteomes" id="UP000812440"/>
    </source>
</evidence>
<feature type="compositionally biased region" description="Polar residues" evidence="1">
    <location>
        <begin position="1"/>
        <end position="12"/>
    </location>
</feature>
<dbReference type="AlphaFoldDB" id="A0A8T2JRM7"/>
<accession>A0A8T2JRM7</accession>
<evidence type="ECO:0000256" key="1">
    <source>
        <dbReference type="SAM" id="MobiDB-lite"/>
    </source>
</evidence>
<protein>
    <submittedName>
        <fullName evidence="2">Uncharacterized protein</fullName>
    </submittedName>
</protein>
<sequence length="110" mass="12422">MAETPMSNNLNLLKTPKGNGKTFSLGHLTTLLPDLPLISPFEEVKKRGKRRQRPVENEEKEAIPVGQPLPTVSQWLNPNVIQKDVRGNKWDNNKPDRTKPTIGPPQPNPW</sequence>
<feature type="region of interest" description="Disordered" evidence="1">
    <location>
        <begin position="43"/>
        <end position="110"/>
    </location>
</feature>
<dbReference type="EMBL" id="JAACNH010000003">
    <property type="protein sequence ID" value="KAG8446478.1"/>
    <property type="molecule type" value="Genomic_DNA"/>
</dbReference>
<proteinExistence type="predicted"/>
<name>A0A8T2JRM7_9PIPI</name>
<feature type="compositionally biased region" description="Basic and acidic residues" evidence="1">
    <location>
        <begin position="83"/>
        <end position="99"/>
    </location>
</feature>
<gene>
    <name evidence="2" type="ORF">GDO86_014076</name>
</gene>
<feature type="compositionally biased region" description="Polar residues" evidence="1">
    <location>
        <begin position="70"/>
        <end position="80"/>
    </location>
</feature>
<evidence type="ECO:0000313" key="2">
    <source>
        <dbReference type="EMBL" id="KAG8446478.1"/>
    </source>
</evidence>
<organism evidence="2 3">
    <name type="scientific">Hymenochirus boettgeri</name>
    <name type="common">Congo dwarf clawed frog</name>
    <dbReference type="NCBI Taxonomy" id="247094"/>
    <lineage>
        <taxon>Eukaryota</taxon>
        <taxon>Metazoa</taxon>
        <taxon>Chordata</taxon>
        <taxon>Craniata</taxon>
        <taxon>Vertebrata</taxon>
        <taxon>Euteleostomi</taxon>
        <taxon>Amphibia</taxon>
        <taxon>Batrachia</taxon>
        <taxon>Anura</taxon>
        <taxon>Pipoidea</taxon>
        <taxon>Pipidae</taxon>
        <taxon>Pipinae</taxon>
        <taxon>Hymenochirus</taxon>
    </lineage>
</organism>
<keyword evidence="3" id="KW-1185">Reference proteome</keyword>
<comment type="caution">
    <text evidence="2">The sequence shown here is derived from an EMBL/GenBank/DDBJ whole genome shotgun (WGS) entry which is preliminary data.</text>
</comment>
<dbReference type="Proteomes" id="UP000812440">
    <property type="component" value="Chromosome 8_10"/>
</dbReference>
<feature type="region of interest" description="Disordered" evidence="1">
    <location>
        <begin position="1"/>
        <end position="21"/>
    </location>
</feature>
<reference evidence="2" key="1">
    <citation type="thesis" date="2020" institute="ProQuest LLC" country="789 East Eisenhower Parkway, Ann Arbor, MI, USA">
        <title>Comparative Genomics and Chromosome Evolution.</title>
        <authorList>
            <person name="Mudd A.B."/>
        </authorList>
    </citation>
    <scope>NUCLEOTIDE SEQUENCE</scope>
    <source>
        <strain evidence="2">Female2</strain>
        <tissue evidence="2">Blood</tissue>
    </source>
</reference>